<evidence type="ECO:0000313" key="2">
    <source>
        <dbReference type="EMBL" id="KAJ1214975.1"/>
    </source>
</evidence>
<dbReference type="Proteomes" id="UP001066276">
    <property type="component" value="Chromosome 1_1"/>
</dbReference>
<sequence length="70" mass="7407">MLERRRAGCRGKGPPHHRPLSTANTGCLGVCLSASSHEGEIASVPRPGLRAPLHGMGVSKVGAGRNRRRQ</sequence>
<name>A0AAV7WQB3_PLEWA</name>
<proteinExistence type="predicted"/>
<feature type="region of interest" description="Disordered" evidence="1">
    <location>
        <begin position="1"/>
        <end position="25"/>
    </location>
</feature>
<feature type="compositionally biased region" description="Basic residues" evidence="1">
    <location>
        <begin position="7"/>
        <end position="19"/>
    </location>
</feature>
<comment type="caution">
    <text evidence="2">The sequence shown here is derived from an EMBL/GenBank/DDBJ whole genome shotgun (WGS) entry which is preliminary data.</text>
</comment>
<dbReference type="EMBL" id="JANPWB010000001">
    <property type="protein sequence ID" value="KAJ1214975.1"/>
    <property type="molecule type" value="Genomic_DNA"/>
</dbReference>
<protein>
    <submittedName>
        <fullName evidence="2">Uncharacterized protein</fullName>
    </submittedName>
</protein>
<feature type="region of interest" description="Disordered" evidence="1">
    <location>
        <begin position="42"/>
        <end position="70"/>
    </location>
</feature>
<organism evidence="2 3">
    <name type="scientific">Pleurodeles waltl</name>
    <name type="common">Iberian ribbed newt</name>
    <dbReference type="NCBI Taxonomy" id="8319"/>
    <lineage>
        <taxon>Eukaryota</taxon>
        <taxon>Metazoa</taxon>
        <taxon>Chordata</taxon>
        <taxon>Craniata</taxon>
        <taxon>Vertebrata</taxon>
        <taxon>Euteleostomi</taxon>
        <taxon>Amphibia</taxon>
        <taxon>Batrachia</taxon>
        <taxon>Caudata</taxon>
        <taxon>Salamandroidea</taxon>
        <taxon>Salamandridae</taxon>
        <taxon>Pleurodelinae</taxon>
        <taxon>Pleurodeles</taxon>
    </lineage>
</organism>
<dbReference type="AlphaFoldDB" id="A0AAV7WQB3"/>
<evidence type="ECO:0000256" key="1">
    <source>
        <dbReference type="SAM" id="MobiDB-lite"/>
    </source>
</evidence>
<gene>
    <name evidence="2" type="ORF">NDU88_002585</name>
</gene>
<accession>A0AAV7WQB3</accession>
<reference evidence="2" key="1">
    <citation type="journal article" date="2022" name="bioRxiv">
        <title>Sequencing and chromosome-scale assembly of the giantPleurodeles waltlgenome.</title>
        <authorList>
            <person name="Brown T."/>
            <person name="Elewa A."/>
            <person name="Iarovenko S."/>
            <person name="Subramanian E."/>
            <person name="Araus A.J."/>
            <person name="Petzold A."/>
            <person name="Susuki M."/>
            <person name="Suzuki K.-i.T."/>
            <person name="Hayashi T."/>
            <person name="Toyoda A."/>
            <person name="Oliveira C."/>
            <person name="Osipova E."/>
            <person name="Leigh N.D."/>
            <person name="Simon A."/>
            <person name="Yun M.H."/>
        </authorList>
    </citation>
    <scope>NUCLEOTIDE SEQUENCE</scope>
    <source>
        <strain evidence="2">20211129_DDA</strain>
        <tissue evidence="2">Liver</tissue>
    </source>
</reference>
<evidence type="ECO:0000313" key="3">
    <source>
        <dbReference type="Proteomes" id="UP001066276"/>
    </source>
</evidence>
<keyword evidence="3" id="KW-1185">Reference proteome</keyword>